<evidence type="ECO:0000256" key="3">
    <source>
        <dbReference type="ARBA" id="ARBA00007725"/>
    </source>
</evidence>
<feature type="transmembrane region" description="Helical" evidence="12">
    <location>
        <begin position="52"/>
        <end position="77"/>
    </location>
</feature>
<evidence type="ECO:0000256" key="8">
    <source>
        <dbReference type="ARBA" id="ARBA00022692"/>
    </source>
</evidence>
<keyword evidence="5" id="KW-0813">Transport</keyword>
<evidence type="ECO:0000256" key="6">
    <source>
        <dbReference type="ARBA" id="ARBA00022475"/>
    </source>
</evidence>
<feature type="transmembrane region" description="Helical" evidence="12">
    <location>
        <begin position="270"/>
        <end position="287"/>
    </location>
</feature>
<accession>A0ABU4S406</accession>
<keyword evidence="9 12" id="KW-1133">Transmembrane helix</keyword>
<evidence type="ECO:0000256" key="2">
    <source>
        <dbReference type="ARBA" id="ARBA00004429"/>
    </source>
</evidence>
<comment type="subunit">
    <text evidence="11">Component of the lipopolysaccharide transport and assembly complex. The LptBFG transporter is composed of two ATP-binding proteins (LptB) and two transmembrane proteins (LptF and LptG).</text>
</comment>
<dbReference type="InterPro" id="IPR030922">
    <property type="entry name" value="LptF"/>
</dbReference>
<evidence type="ECO:0000256" key="12">
    <source>
        <dbReference type="SAM" id="Phobius"/>
    </source>
</evidence>
<evidence type="ECO:0000256" key="10">
    <source>
        <dbReference type="ARBA" id="ARBA00023136"/>
    </source>
</evidence>
<keyword evidence="14" id="KW-1185">Reference proteome</keyword>
<comment type="subcellular location">
    <subcellularLocation>
        <location evidence="2">Cell inner membrane</location>
        <topology evidence="2">Multi-pass membrane protein</topology>
    </subcellularLocation>
</comment>
<dbReference type="EMBL" id="JAXAFO010000018">
    <property type="protein sequence ID" value="MDX6850044.1"/>
    <property type="molecule type" value="Genomic_DNA"/>
</dbReference>
<protein>
    <recommendedName>
        <fullName evidence="4">Lipopolysaccharide export system permease protein LptF</fullName>
    </recommendedName>
</protein>
<name>A0ABU4S406_9GAMM</name>
<evidence type="ECO:0000256" key="9">
    <source>
        <dbReference type="ARBA" id="ARBA00022989"/>
    </source>
</evidence>
<keyword evidence="10 12" id="KW-0472">Membrane</keyword>
<dbReference type="NCBIfam" id="TIGR04407">
    <property type="entry name" value="LptF_YjgP"/>
    <property type="match status" value="1"/>
</dbReference>
<evidence type="ECO:0000313" key="14">
    <source>
        <dbReference type="Proteomes" id="UP001273505"/>
    </source>
</evidence>
<organism evidence="13 14">
    <name type="scientific">Gilvimarinus gilvus</name>
    <dbReference type="NCBI Taxonomy" id="3058038"/>
    <lineage>
        <taxon>Bacteria</taxon>
        <taxon>Pseudomonadati</taxon>
        <taxon>Pseudomonadota</taxon>
        <taxon>Gammaproteobacteria</taxon>
        <taxon>Cellvibrionales</taxon>
        <taxon>Cellvibrionaceae</taxon>
        <taxon>Gilvimarinus</taxon>
    </lineage>
</organism>
<evidence type="ECO:0000256" key="7">
    <source>
        <dbReference type="ARBA" id="ARBA00022519"/>
    </source>
</evidence>
<sequence>MIIYRYLAREILLTMVAVSGTLLLIIMSGRFVKYLAEAATGKLAVDVLFAIMFYRLPGFLELVIPLGFLIAILLAYGRMYMDSEMVVLSACGMSPTRLIAMTMVPAAVVAVLVGSMSLWVSPWGAAKTEQLFAEQRSRNEFTMLRPGHFQRIGDTSFAYVQNVSADRRQLNKLFLAQLGPGGSTVAVAESGKQINHPQYNQRYLELHNGVRYQGRPGSAEFQITEFARLGQHLPEPEVSAAQPNAADAKTTLSLFAAAGLESRAALQWRISMPIMVLVVALIAVPLSRTNPRQGRYLKMLPAIILYLVYVAALSSVRSSIEGGEFPLMPGLWLVHSLFLLIAAVVFWGPERLLRKLNRSGQ</sequence>
<keyword evidence="7" id="KW-0997">Cell inner membrane</keyword>
<proteinExistence type="inferred from homology"/>
<feature type="transmembrane region" description="Helical" evidence="12">
    <location>
        <begin position="332"/>
        <end position="349"/>
    </location>
</feature>
<evidence type="ECO:0000256" key="1">
    <source>
        <dbReference type="ARBA" id="ARBA00002265"/>
    </source>
</evidence>
<feature type="transmembrane region" description="Helical" evidence="12">
    <location>
        <begin position="299"/>
        <end position="320"/>
    </location>
</feature>
<comment type="function">
    <text evidence="1">Part of the ABC transporter complex LptBFG involved in the translocation of lipopolysaccharide (LPS) from the inner membrane to the outer membrane.</text>
</comment>
<evidence type="ECO:0000313" key="13">
    <source>
        <dbReference type="EMBL" id="MDX6850044.1"/>
    </source>
</evidence>
<comment type="similarity">
    <text evidence="3">Belongs to the LptF/LptG family.</text>
</comment>
<comment type="caution">
    <text evidence="13">The sequence shown here is derived from an EMBL/GenBank/DDBJ whole genome shotgun (WGS) entry which is preliminary data.</text>
</comment>
<feature type="transmembrane region" description="Helical" evidence="12">
    <location>
        <begin position="98"/>
        <end position="120"/>
    </location>
</feature>
<evidence type="ECO:0000256" key="5">
    <source>
        <dbReference type="ARBA" id="ARBA00022448"/>
    </source>
</evidence>
<keyword evidence="6" id="KW-1003">Cell membrane</keyword>
<dbReference type="InterPro" id="IPR005495">
    <property type="entry name" value="LptG/LptF_permease"/>
</dbReference>
<reference evidence="13 14" key="1">
    <citation type="submission" date="2023-11" db="EMBL/GenBank/DDBJ databases">
        <title>Gilvimarinus fulvus sp. nov., isolated from the surface of Kelp.</title>
        <authorList>
            <person name="Sun Y.Y."/>
            <person name="Gong Y."/>
            <person name="Du Z.J."/>
        </authorList>
    </citation>
    <scope>NUCLEOTIDE SEQUENCE [LARGE SCALE GENOMIC DNA]</scope>
    <source>
        <strain evidence="13 14">SDUM040013</strain>
    </source>
</reference>
<dbReference type="PANTHER" id="PTHR33529">
    <property type="entry name" value="SLR0882 PROTEIN-RELATED"/>
    <property type="match status" value="1"/>
</dbReference>
<dbReference type="PANTHER" id="PTHR33529:SF7">
    <property type="entry name" value="LIPOPOLYSACCHARIDE EXPORT SYSTEM PERMEASE PROTEIN LPTF"/>
    <property type="match status" value="1"/>
</dbReference>
<dbReference type="Pfam" id="PF03739">
    <property type="entry name" value="LptF_LptG"/>
    <property type="match status" value="1"/>
</dbReference>
<evidence type="ECO:0000256" key="4">
    <source>
        <dbReference type="ARBA" id="ARBA00014213"/>
    </source>
</evidence>
<dbReference type="RefSeq" id="WP_302722491.1">
    <property type="nucleotide sequence ID" value="NZ_JAULRU010000569.1"/>
</dbReference>
<keyword evidence="8 12" id="KW-0812">Transmembrane</keyword>
<gene>
    <name evidence="13" type="primary">lptF</name>
    <name evidence="13" type="ORF">SCD92_11785</name>
</gene>
<dbReference type="Proteomes" id="UP001273505">
    <property type="component" value="Unassembled WGS sequence"/>
</dbReference>
<evidence type="ECO:0000256" key="11">
    <source>
        <dbReference type="ARBA" id="ARBA00026081"/>
    </source>
</evidence>
<feature type="transmembrane region" description="Helical" evidence="12">
    <location>
        <begin position="12"/>
        <end position="32"/>
    </location>
</feature>